<evidence type="ECO:0000313" key="2">
    <source>
        <dbReference type="Proteomes" id="UP000076532"/>
    </source>
</evidence>
<organism evidence="1 2">
    <name type="scientific">Athelia psychrophila</name>
    <dbReference type="NCBI Taxonomy" id="1759441"/>
    <lineage>
        <taxon>Eukaryota</taxon>
        <taxon>Fungi</taxon>
        <taxon>Dikarya</taxon>
        <taxon>Basidiomycota</taxon>
        <taxon>Agaricomycotina</taxon>
        <taxon>Agaricomycetes</taxon>
        <taxon>Agaricomycetidae</taxon>
        <taxon>Atheliales</taxon>
        <taxon>Atheliaceae</taxon>
        <taxon>Athelia</taxon>
    </lineage>
</organism>
<keyword evidence="2" id="KW-1185">Reference proteome</keyword>
<dbReference type="Proteomes" id="UP000076532">
    <property type="component" value="Unassembled WGS sequence"/>
</dbReference>
<dbReference type="OrthoDB" id="2992749at2759"/>
<proteinExistence type="predicted"/>
<reference evidence="1 2" key="1">
    <citation type="journal article" date="2016" name="Mol. Biol. Evol.">
        <title>Comparative Genomics of Early-Diverging Mushroom-Forming Fungi Provides Insights into the Origins of Lignocellulose Decay Capabilities.</title>
        <authorList>
            <person name="Nagy L.G."/>
            <person name="Riley R."/>
            <person name="Tritt A."/>
            <person name="Adam C."/>
            <person name="Daum C."/>
            <person name="Floudas D."/>
            <person name="Sun H."/>
            <person name="Yadav J.S."/>
            <person name="Pangilinan J."/>
            <person name="Larsson K.H."/>
            <person name="Matsuura K."/>
            <person name="Barry K."/>
            <person name="Labutti K."/>
            <person name="Kuo R."/>
            <person name="Ohm R.A."/>
            <person name="Bhattacharya S.S."/>
            <person name="Shirouzu T."/>
            <person name="Yoshinaga Y."/>
            <person name="Martin F.M."/>
            <person name="Grigoriev I.V."/>
            <person name="Hibbett D.S."/>
        </authorList>
    </citation>
    <scope>NUCLEOTIDE SEQUENCE [LARGE SCALE GENOMIC DNA]</scope>
    <source>
        <strain evidence="1 2">CBS 109695</strain>
    </source>
</reference>
<gene>
    <name evidence="1" type="ORF">FIBSPDRAFT_872092</name>
</gene>
<name>A0A165ZUB8_9AGAM</name>
<protein>
    <submittedName>
        <fullName evidence="1">Uncharacterized protein</fullName>
    </submittedName>
</protein>
<accession>A0A165ZUB8</accession>
<sequence length="98" mass="10833">MDEATIITKLKKALQTVHTISVFLHKLRVDQITTGIGCCPEWLASRCQRSPRLAFNRAYTSLLGLTRLGIFANNKAGRQAAERLLESWPGEFALTCGG</sequence>
<evidence type="ECO:0000313" key="1">
    <source>
        <dbReference type="EMBL" id="KZP10937.1"/>
    </source>
</evidence>
<dbReference type="AlphaFoldDB" id="A0A165ZUB8"/>
<dbReference type="EMBL" id="KV417671">
    <property type="protein sequence ID" value="KZP10937.1"/>
    <property type="molecule type" value="Genomic_DNA"/>
</dbReference>